<protein>
    <submittedName>
        <fullName evidence="2">Uncharacterized protein</fullName>
    </submittedName>
</protein>
<gene>
    <name evidence="2" type="ORF">NEOLI_003058</name>
</gene>
<keyword evidence="3" id="KW-1185">Reference proteome</keyword>
<dbReference type="Proteomes" id="UP000186594">
    <property type="component" value="Unassembled WGS sequence"/>
</dbReference>
<comment type="caution">
    <text evidence="2">The sequence shown here is derived from an EMBL/GenBank/DDBJ whole genome shotgun (WGS) entry which is preliminary data.</text>
</comment>
<sequence>MLYNNSVEHPSHYNHPTQRNYQTSLVPRSPYESRSSYDRYARPQDYNGRDQLPYHANQQSIVPQQGWHQHIAEHPSTYQQQQYLASYPSTIFQGVLDPPKTTIVEETTTTLSSKPARSRRDLRVVKKIMQKTTRITEHGDDRHPRYSDSTKIMQL</sequence>
<accession>A0A1U7LPP5</accession>
<evidence type="ECO:0000313" key="2">
    <source>
        <dbReference type="EMBL" id="OLL24598.1"/>
    </source>
</evidence>
<dbReference type="AlphaFoldDB" id="A0A1U7LPP5"/>
<feature type="compositionally biased region" description="Polar residues" evidence="1">
    <location>
        <begin position="1"/>
        <end position="26"/>
    </location>
</feature>
<evidence type="ECO:0000256" key="1">
    <source>
        <dbReference type="SAM" id="MobiDB-lite"/>
    </source>
</evidence>
<proteinExistence type="predicted"/>
<dbReference type="EMBL" id="LXFE01000716">
    <property type="protein sequence ID" value="OLL24598.1"/>
    <property type="molecule type" value="Genomic_DNA"/>
</dbReference>
<organism evidence="2 3">
    <name type="scientific">Neolecta irregularis (strain DAH-3)</name>
    <dbReference type="NCBI Taxonomy" id="1198029"/>
    <lineage>
        <taxon>Eukaryota</taxon>
        <taxon>Fungi</taxon>
        <taxon>Dikarya</taxon>
        <taxon>Ascomycota</taxon>
        <taxon>Taphrinomycotina</taxon>
        <taxon>Neolectales</taxon>
        <taxon>Neolectaceae</taxon>
        <taxon>Neolecta</taxon>
    </lineage>
</organism>
<feature type="region of interest" description="Disordered" evidence="1">
    <location>
        <begin position="1"/>
        <end position="51"/>
    </location>
</feature>
<evidence type="ECO:0000313" key="3">
    <source>
        <dbReference type="Proteomes" id="UP000186594"/>
    </source>
</evidence>
<reference evidence="2 3" key="1">
    <citation type="submission" date="2016-04" db="EMBL/GenBank/DDBJ databases">
        <title>Evolutionary innovation and constraint leading to complex multicellularity in the Ascomycota.</title>
        <authorList>
            <person name="Cisse O."/>
            <person name="Nguyen A."/>
            <person name="Hewitt D.A."/>
            <person name="Jedd G."/>
            <person name="Stajich J.E."/>
        </authorList>
    </citation>
    <scope>NUCLEOTIDE SEQUENCE [LARGE SCALE GENOMIC DNA]</scope>
    <source>
        <strain evidence="2 3">DAH-3</strain>
    </source>
</reference>
<name>A0A1U7LPP5_NEOID</name>